<dbReference type="GO" id="GO:0006506">
    <property type="term" value="P:GPI anchor biosynthetic process"/>
    <property type="evidence" value="ECO:0007669"/>
    <property type="project" value="TreeGrafter"/>
</dbReference>
<evidence type="ECO:0000256" key="6">
    <source>
        <dbReference type="SAM" id="Phobius"/>
    </source>
</evidence>
<dbReference type="PANTHER" id="PTHR13285:SF18">
    <property type="entry name" value="PROTEIN-CYSTEINE N-PALMITOYLTRANSFERASE RASP"/>
    <property type="match status" value="1"/>
</dbReference>
<dbReference type="AlphaFoldDB" id="A0A4S4L987"/>
<proteinExistence type="inferred from homology"/>
<feature type="transmembrane region" description="Helical" evidence="6">
    <location>
        <begin position="342"/>
        <end position="364"/>
    </location>
</feature>
<reference evidence="7 8" key="1">
    <citation type="submission" date="2019-02" db="EMBL/GenBank/DDBJ databases">
        <title>Genome sequencing of the rare red list fungi Bondarzewia mesenterica.</title>
        <authorList>
            <person name="Buettner E."/>
            <person name="Kellner H."/>
        </authorList>
    </citation>
    <scope>NUCLEOTIDE SEQUENCE [LARGE SCALE GENOMIC DNA]</scope>
    <source>
        <strain evidence="7 8">DSM 108281</strain>
    </source>
</reference>
<feature type="transmembrane region" description="Helical" evidence="6">
    <location>
        <begin position="207"/>
        <end position="229"/>
    </location>
</feature>
<comment type="similarity">
    <text evidence="2">Belongs to the membrane-bound acyltransferase family.</text>
</comment>
<feature type="transmembrane region" description="Helical" evidence="6">
    <location>
        <begin position="127"/>
        <end position="144"/>
    </location>
</feature>
<organism evidence="7 8">
    <name type="scientific">Bondarzewia mesenterica</name>
    <dbReference type="NCBI Taxonomy" id="1095465"/>
    <lineage>
        <taxon>Eukaryota</taxon>
        <taxon>Fungi</taxon>
        <taxon>Dikarya</taxon>
        <taxon>Basidiomycota</taxon>
        <taxon>Agaricomycotina</taxon>
        <taxon>Agaricomycetes</taxon>
        <taxon>Russulales</taxon>
        <taxon>Bondarzewiaceae</taxon>
        <taxon>Bondarzewia</taxon>
    </lineage>
</organism>
<name>A0A4S4L987_9AGAM</name>
<dbReference type="InterPro" id="IPR051085">
    <property type="entry name" value="MB_O-acyltransferase"/>
</dbReference>
<keyword evidence="8" id="KW-1185">Reference proteome</keyword>
<keyword evidence="4 6" id="KW-1133">Transmembrane helix</keyword>
<dbReference type="Pfam" id="PF03062">
    <property type="entry name" value="MBOAT"/>
    <property type="match status" value="1"/>
</dbReference>
<dbReference type="InterPro" id="IPR004299">
    <property type="entry name" value="MBOAT_fam"/>
</dbReference>
<comment type="caution">
    <text evidence="7">The sequence shown here is derived from an EMBL/GenBank/DDBJ whole genome shotgun (WGS) entry which is preliminary data.</text>
</comment>
<dbReference type="PANTHER" id="PTHR13285">
    <property type="entry name" value="ACYLTRANSFERASE"/>
    <property type="match status" value="1"/>
</dbReference>
<dbReference type="OrthoDB" id="420606at2759"/>
<dbReference type="GO" id="GO:0016020">
    <property type="term" value="C:membrane"/>
    <property type="evidence" value="ECO:0007669"/>
    <property type="project" value="UniProtKB-SubCell"/>
</dbReference>
<evidence type="ECO:0000313" key="7">
    <source>
        <dbReference type="EMBL" id="THH08114.1"/>
    </source>
</evidence>
<sequence length="498" mass="57378">MGEDLIIEMPSNLHPSRASLELSDPYPPRRGGITSLTVDVPSSYRPPYGLKPPSRWRTPEFMLYYIIFILAVPWMIWVPISLSSSASQSNASHRNYNLYRHRLAHGWLFGREVDNSDLQYRSFRSNIPALAALISIFFLLKYIYTRPILRASSTPPSDNLYRLPFYTIFSFIMLFVLHGTSAFKILLILSINYALAKACGQYKCAVIATWVFNSGVLFLNEMNAAYAFASVHPSLQPLDSWQGVYPRWHISFNITMLRLISFSMDYYWASNRTGTPDTSNSEMDAKRRTTTFHTIETYSYRNYLAYALYAPLYIAGPIMTFNDFMWQLARPTTISMGTTARYALRFLVTLLTMECILHFMYVVAIKDAHAWAGDSAAQLSMIGFWNLIVVWLKLLLPWRFFRLWALLDGIDPPENMIRCMANNYSTLGFWRSWHRSYNLWIVRYAPTPSSPLLSSPLLLSAHSEMHGTFVQIYIHPAGRDKACRRVELARVLVRRALA</sequence>
<keyword evidence="5 6" id="KW-0472">Membrane</keyword>
<dbReference type="EMBL" id="SGPL01000724">
    <property type="protein sequence ID" value="THH08114.1"/>
    <property type="molecule type" value="Genomic_DNA"/>
</dbReference>
<feature type="transmembrane region" description="Helical" evidence="6">
    <location>
        <begin position="165"/>
        <end position="195"/>
    </location>
</feature>
<protein>
    <submittedName>
        <fullName evidence="7">Uncharacterized protein</fullName>
    </submittedName>
</protein>
<feature type="transmembrane region" description="Helical" evidence="6">
    <location>
        <begin position="303"/>
        <end position="321"/>
    </location>
</feature>
<evidence type="ECO:0000313" key="8">
    <source>
        <dbReference type="Proteomes" id="UP000310158"/>
    </source>
</evidence>
<evidence type="ECO:0000256" key="2">
    <source>
        <dbReference type="ARBA" id="ARBA00010323"/>
    </source>
</evidence>
<keyword evidence="3 6" id="KW-0812">Transmembrane</keyword>
<accession>A0A4S4L987</accession>
<dbReference type="Proteomes" id="UP000310158">
    <property type="component" value="Unassembled WGS sequence"/>
</dbReference>
<dbReference type="GO" id="GO:0005783">
    <property type="term" value="C:endoplasmic reticulum"/>
    <property type="evidence" value="ECO:0007669"/>
    <property type="project" value="TreeGrafter"/>
</dbReference>
<comment type="subcellular location">
    <subcellularLocation>
        <location evidence="1">Membrane</location>
        <topology evidence="1">Multi-pass membrane protein</topology>
    </subcellularLocation>
</comment>
<gene>
    <name evidence="7" type="ORF">EW146_g9102</name>
</gene>
<evidence type="ECO:0000256" key="5">
    <source>
        <dbReference type="ARBA" id="ARBA00023136"/>
    </source>
</evidence>
<evidence type="ECO:0000256" key="3">
    <source>
        <dbReference type="ARBA" id="ARBA00022692"/>
    </source>
</evidence>
<dbReference type="GO" id="GO:0008374">
    <property type="term" value="F:O-acyltransferase activity"/>
    <property type="evidence" value="ECO:0007669"/>
    <property type="project" value="TreeGrafter"/>
</dbReference>
<feature type="transmembrane region" description="Helical" evidence="6">
    <location>
        <begin position="376"/>
        <end position="396"/>
    </location>
</feature>
<evidence type="ECO:0000256" key="1">
    <source>
        <dbReference type="ARBA" id="ARBA00004141"/>
    </source>
</evidence>
<feature type="transmembrane region" description="Helical" evidence="6">
    <location>
        <begin position="61"/>
        <end position="80"/>
    </location>
</feature>
<evidence type="ECO:0000256" key="4">
    <source>
        <dbReference type="ARBA" id="ARBA00022989"/>
    </source>
</evidence>